<dbReference type="InterPro" id="IPR030846">
    <property type="entry name" value="DnaG_bac"/>
</dbReference>
<dbReference type="InterPro" id="IPR006295">
    <property type="entry name" value="DNA_primase_DnaG"/>
</dbReference>
<dbReference type="Pfam" id="PF01807">
    <property type="entry name" value="Zn_ribbon_DnaG"/>
    <property type="match status" value="1"/>
</dbReference>
<dbReference type="SUPFAM" id="SSF56731">
    <property type="entry name" value="DNA primase core"/>
    <property type="match status" value="1"/>
</dbReference>
<dbReference type="PANTHER" id="PTHR30313">
    <property type="entry name" value="DNA PRIMASE"/>
    <property type="match status" value="1"/>
</dbReference>
<evidence type="ECO:0000256" key="13">
    <source>
        <dbReference type="PIRNR" id="PIRNR002811"/>
    </source>
</evidence>
<dbReference type="GO" id="GO:0000428">
    <property type="term" value="C:DNA-directed RNA polymerase complex"/>
    <property type="evidence" value="ECO:0007669"/>
    <property type="project" value="UniProtKB-KW"/>
</dbReference>
<dbReference type="GO" id="GO:0005737">
    <property type="term" value="C:cytoplasm"/>
    <property type="evidence" value="ECO:0007669"/>
    <property type="project" value="TreeGrafter"/>
</dbReference>
<keyword evidence="2 12" id="KW-0639">Primosome</keyword>
<keyword evidence="10 12" id="KW-0238">DNA-binding</keyword>
<dbReference type="GO" id="GO:0003899">
    <property type="term" value="F:DNA-directed RNA polymerase activity"/>
    <property type="evidence" value="ECO:0007669"/>
    <property type="project" value="UniProtKB-UniRule"/>
</dbReference>
<evidence type="ECO:0000256" key="3">
    <source>
        <dbReference type="ARBA" id="ARBA00022679"/>
    </source>
</evidence>
<dbReference type="InterPro" id="IPR019475">
    <property type="entry name" value="DNA_primase_DnaB-bd"/>
</dbReference>
<dbReference type="InterPro" id="IPR016136">
    <property type="entry name" value="DNA_helicase_N/primase_C"/>
</dbReference>
<evidence type="ECO:0000259" key="15">
    <source>
        <dbReference type="PROSITE" id="PS50880"/>
    </source>
</evidence>
<organism evidence="16 17">
    <name type="scientific">Abditibacterium utsteinense</name>
    <dbReference type="NCBI Taxonomy" id="1960156"/>
    <lineage>
        <taxon>Bacteria</taxon>
        <taxon>Pseudomonadati</taxon>
        <taxon>Abditibacteriota</taxon>
        <taxon>Abditibacteriia</taxon>
        <taxon>Abditibacteriales</taxon>
        <taxon>Abditibacteriaceae</taxon>
        <taxon>Abditibacterium</taxon>
    </lineage>
</organism>
<evidence type="ECO:0000256" key="1">
    <source>
        <dbReference type="ARBA" id="ARBA00022478"/>
    </source>
</evidence>
<keyword evidence="4 12" id="KW-0548">Nucleotidyltransferase</keyword>
<dbReference type="PIRSF" id="PIRSF002811">
    <property type="entry name" value="DnaG"/>
    <property type="match status" value="1"/>
</dbReference>
<evidence type="ECO:0000313" key="16">
    <source>
        <dbReference type="EMBL" id="PQV64035.1"/>
    </source>
</evidence>
<dbReference type="SUPFAM" id="SSF57783">
    <property type="entry name" value="Zinc beta-ribbon"/>
    <property type="match status" value="1"/>
</dbReference>
<dbReference type="HAMAP" id="MF_00974">
    <property type="entry name" value="DNA_primase_DnaG"/>
    <property type="match status" value="1"/>
</dbReference>
<comment type="function">
    <text evidence="12 13">RNA polymerase that catalyzes the synthesis of short RNA molecules used as primers for DNA polymerase during DNA replication.</text>
</comment>
<evidence type="ECO:0000256" key="9">
    <source>
        <dbReference type="ARBA" id="ARBA00022842"/>
    </source>
</evidence>
<comment type="domain">
    <text evidence="12">Contains an N-terminal zinc-binding domain, a central core domain that contains the primase activity, and a C-terminal DnaB-binding domain.</text>
</comment>
<dbReference type="EC" id="2.7.7.101" evidence="12"/>
<keyword evidence="6 12" id="KW-0479">Metal-binding</keyword>
<comment type="subunit">
    <text evidence="12">Monomer. Interacts with DnaB.</text>
</comment>
<sequence>MATDSTTEEIRRRADITEVVSQYVSLVPAGNGRMKACCPFHDEKTPSFYVSRDKGFYKCFGCGVSGDVYKFVQAMENTDFLGARKILGARYNVEVKSAREQSPEQREKTSERDKLLKVTAAAAHFFREQFSGNGGLAARDYARVRGLSRETVEKFGIGYAADAWDSLRGTLTRKYGFSDDEGISTGLFIEKKSVEGELGGMFAENASRRVYDRYRHRLMFPIWDESGRVIAFGGRALEGGKTGNPDAKYINSPESPLFHKSNVLFAWHLARAEVSKRDGVIITEGYMDAIAMHEGGFPQTVATLGTAVTAQHVALLRRLAPKAVYLCFDGDSAGMKAALRTAPLFAENALDVRVVRLPIGHDPDTFIRENGEVAMQSALDEAIPLARYRLVSILDAHDLESVEGRAEAMRQSAEIVNDLGSETERSGYVSFLVDELLKIEKPGNRTAWERRRGDLERLVKNELRADESRAGHKERLRDAKIGDGRLAPVRQKSFSSPKWEAIRLEEEKAANDLHEATQSISESSAIAPGVLKAEKCLIAAMLSHPVWRGRILEKLPLAKWTDETHGEIVVAARKYGAEDEISPVDFTENLSEDAQKLVGDVMLSDEANQSPDAAIIDDWIARVEMHWARQTEIEMFELVNGKIGRGETVSEMEKAAFVSALEATRRKMPVPEK</sequence>
<keyword evidence="11 12" id="KW-0804">Transcription</keyword>
<dbReference type="InParanoid" id="A0A2S8STB0"/>
<dbReference type="RefSeq" id="WP_105483510.1">
    <property type="nucleotide sequence ID" value="NZ_NIGF01000007.1"/>
</dbReference>
<dbReference type="FunFam" id="3.90.580.10:FF:000001">
    <property type="entry name" value="DNA primase"/>
    <property type="match status" value="1"/>
</dbReference>
<dbReference type="AlphaFoldDB" id="A0A2S8STB0"/>
<dbReference type="FunCoup" id="A0A2S8STB0">
    <property type="interactions" value="325"/>
</dbReference>
<name>A0A2S8STB0_9BACT</name>
<comment type="similarity">
    <text evidence="12 13">Belongs to the DnaG primase family.</text>
</comment>
<dbReference type="Pfam" id="PF08275">
    <property type="entry name" value="DNAG_N"/>
    <property type="match status" value="1"/>
</dbReference>
<comment type="cofactor">
    <cofactor evidence="12 13 14">
        <name>Zn(2+)</name>
        <dbReference type="ChEBI" id="CHEBI:29105"/>
    </cofactor>
    <text evidence="12 13 14">Binds 1 zinc ion per monomer.</text>
</comment>
<keyword evidence="5 12" id="KW-0235">DNA replication</keyword>
<reference evidence="16 17" key="1">
    <citation type="journal article" date="2018" name="Syst. Appl. Microbiol.">
        <title>Abditibacterium utsteinense sp. nov., the first cultivated member of candidate phylum FBP, isolated from ice-free Antarctic soil samples.</title>
        <authorList>
            <person name="Tahon G."/>
            <person name="Tytgat B."/>
            <person name="Lebbe L."/>
            <person name="Carlier A."/>
            <person name="Willems A."/>
        </authorList>
    </citation>
    <scope>NUCLEOTIDE SEQUENCE [LARGE SCALE GENOMIC DNA]</scope>
    <source>
        <strain evidence="16 17">LMG 29911</strain>
    </source>
</reference>
<keyword evidence="3 12" id="KW-0808">Transferase</keyword>
<accession>A0A2S8STB0</accession>
<dbReference type="SMART" id="SM00400">
    <property type="entry name" value="ZnF_CHCC"/>
    <property type="match status" value="1"/>
</dbReference>
<evidence type="ECO:0000256" key="11">
    <source>
        <dbReference type="ARBA" id="ARBA00023163"/>
    </source>
</evidence>
<dbReference type="GO" id="GO:0006269">
    <property type="term" value="P:DNA replication, synthesis of primer"/>
    <property type="evidence" value="ECO:0007669"/>
    <property type="project" value="UniProtKB-UniRule"/>
</dbReference>
<evidence type="ECO:0000256" key="6">
    <source>
        <dbReference type="ARBA" id="ARBA00022723"/>
    </source>
</evidence>
<dbReference type="OrthoDB" id="9803773at2"/>
<dbReference type="InterPro" id="IPR050219">
    <property type="entry name" value="DnaG_primase"/>
</dbReference>
<dbReference type="GO" id="GO:0003677">
    <property type="term" value="F:DNA binding"/>
    <property type="evidence" value="ECO:0007669"/>
    <property type="project" value="UniProtKB-KW"/>
</dbReference>
<feature type="domain" description="Toprim" evidence="15">
    <location>
        <begin position="278"/>
        <end position="360"/>
    </location>
</feature>
<protein>
    <recommendedName>
        <fullName evidence="12 13">DNA primase</fullName>
        <ecNumber evidence="12">2.7.7.101</ecNumber>
    </recommendedName>
</protein>
<keyword evidence="17" id="KW-1185">Reference proteome</keyword>
<evidence type="ECO:0000313" key="17">
    <source>
        <dbReference type="Proteomes" id="UP000237684"/>
    </source>
</evidence>
<keyword evidence="9" id="KW-0460">Magnesium</keyword>
<dbReference type="PROSITE" id="PS50880">
    <property type="entry name" value="TOPRIM"/>
    <property type="match status" value="1"/>
</dbReference>
<dbReference type="InterPro" id="IPR002694">
    <property type="entry name" value="Znf_CHC2"/>
</dbReference>
<dbReference type="SMART" id="SM00493">
    <property type="entry name" value="TOPRIM"/>
    <property type="match status" value="1"/>
</dbReference>
<dbReference type="Gene3D" id="3.90.580.10">
    <property type="entry name" value="Zinc finger, CHC2-type domain"/>
    <property type="match status" value="1"/>
</dbReference>
<dbReference type="Gene3D" id="1.10.860.10">
    <property type="entry name" value="DNAb Helicase, Chain A"/>
    <property type="match status" value="1"/>
</dbReference>
<evidence type="ECO:0000256" key="4">
    <source>
        <dbReference type="ARBA" id="ARBA00022695"/>
    </source>
</evidence>
<evidence type="ECO:0000256" key="8">
    <source>
        <dbReference type="ARBA" id="ARBA00022833"/>
    </source>
</evidence>
<comment type="catalytic activity">
    <reaction evidence="12">
        <text>ssDNA + n NTP = ssDNA/pppN(pN)n-1 hybrid + (n-1) diphosphate.</text>
        <dbReference type="EC" id="2.7.7.101"/>
    </reaction>
</comment>
<dbReference type="NCBIfam" id="TIGR01391">
    <property type="entry name" value="dnaG"/>
    <property type="match status" value="1"/>
</dbReference>
<dbReference type="GO" id="GO:1990077">
    <property type="term" value="C:primosome complex"/>
    <property type="evidence" value="ECO:0007669"/>
    <property type="project" value="UniProtKB-KW"/>
</dbReference>
<feature type="zinc finger region" description="CHC2-type" evidence="12 14">
    <location>
        <begin position="38"/>
        <end position="62"/>
    </location>
</feature>
<gene>
    <name evidence="12" type="primary">dnaG</name>
    <name evidence="16" type="ORF">B1R32_10760</name>
</gene>
<evidence type="ECO:0000256" key="12">
    <source>
        <dbReference type="HAMAP-Rule" id="MF_00974"/>
    </source>
</evidence>
<dbReference type="InterPro" id="IPR006171">
    <property type="entry name" value="TOPRIM_dom"/>
</dbReference>
<keyword evidence="7 12" id="KW-0863">Zinc-finger</keyword>
<proteinExistence type="inferred from homology"/>
<keyword evidence="1 12" id="KW-0240">DNA-directed RNA polymerase</keyword>
<dbReference type="CDD" id="cd03364">
    <property type="entry name" value="TOPRIM_DnaG_primases"/>
    <property type="match status" value="1"/>
</dbReference>
<evidence type="ECO:0000256" key="5">
    <source>
        <dbReference type="ARBA" id="ARBA00022705"/>
    </source>
</evidence>
<dbReference type="EMBL" id="NIGF01000007">
    <property type="protein sequence ID" value="PQV64035.1"/>
    <property type="molecule type" value="Genomic_DNA"/>
</dbReference>
<evidence type="ECO:0000256" key="14">
    <source>
        <dbReference type="PIRSR" id="PIRSR002811-1"/>
    </source>
</evidence>
<dbReference type="Proteomes" id="UP000237684">
    <property type="component" value="Unassembled WGS sequence"/>
</dbReference>
<comment type="caution">
    <text evidence="16">The sequence shown here is derived from an EMBL/GenBank/DDBJ whole genome shotgun (WGS) entry which is preliminary data.</text>
</comment>
<evidence type="ECO:0000256" key="10">
    <source>
        <dbReference type="ARBA" id="ARBA00023125"/>
    </source>
</evidence>
<keyword evidence="8 12" id="KW-0862">Zinc</keyword>
<dbReference type="GO" id="GO:0008270">
    <property type="term" value="F:zinc ion binding"/>
    <property type="evidence" value="ECO:0007669"/>
    <property type="project" value="UniProtKB-UniRule"/>
</dbReference>
<dbReference type="Pfam" id="PF13155">
    <property type="entry name" value="Toprim_2"/>
    <property type="match status" value="1"/>
</dbReference>
<evidence type="ECO:0000256" key="7">
    <source>
        <dbReference type="ARBA" id="ARBA00022771"/>
    </source>
</evidence>
<dbReference type="PANTHER" id="PTHR30313:SF2">
    <property type="entry name" value="DNA PRIMASE"/>
    <property type="match status" value="1"/>
</dbReference>
<dbReference type="Pfam" id="PF10410">
    <property type="entry name" value="DnaB_bind"/>
    <property type="match status" value="1"/>
</dbReference>
<evidence type="ECO:0000256" key="2">
    <source>
        <dbReference type="ARBA" id="ARBA00022515"/>
    </source>
</evidence>
<dbReference type="InterPro" id="IPR034151">
    <property type="entry name" value="TOPRIM_DnaG_bac"/>
</dbReference>
<dbReference type="InterPro" id="IPR013264">
    <property type="entry name" value="DNAG_N"/>
</dbReference>
<dbReference type="Gene3D" id="3.90.980.10">
    <property type="entry name" value="DNA primase, catalytic core, N-terminal domain"/>
    <property type="match status" value="1"/>
</dbReference>
<dbReference type="Gene3D" id="3.40.1360.10">
    <property type="match status" value="1"/>
</dbReference>
<dbReference type="InterPro" id="IPR036977">
    <property type="entry name" value="DNA_primase_Znf_CHC2"/>
</dbReference>
<dbReference type="InterPro" id="IPR037068">
    <property type="entry name" value="DNA_primase_core_N_sf"/>
</dbReference>